<evidence type="ECO:0000256" key="5">
    <source>
        <dbReference type="ARBA" id="ARBA00034078"/>
    </source>
</evidence>
<evidence type="ECO:0000256" key="2">
    <source>
        <dbReference type="ARBA" id="ARBA00022723"/>
    </source>
</evidence>
<dbReference type="InterPro" id="IPR036922">
    <property type="entry name" value="Rieske_2Fe-2S_sf"/>
</dbReference>
<feature type="domain" description="Rieske" evidence="9">
    <location>
        <begin position="193"/>
        <end position="279"/>
    </location>
</feature>
<keyword evidence="1" id="KW-0001">2Fe-2S</keyword>
<keyword evidence="11" id="KW-1185">Reference proteome</keyword>
<dbReference type="PANTHER" id="PTHR21496">
    <property type="entry name" value="FERREDOXIN-RELATED"/>
    <property type="match status" value="1"/>
</dbReference>
<evidence type="ECO:0000256" key="8">
    <source>
        <dbReference type="SAM" id="Phobius"/>
    </source>
</evidence>
<evidence type="ECO:0000259" key="9">
    <source>
        <dbReference type="PROSITE" id="PS51296"/>
    </source>
</evidence>
<dbReference type="Pfam" id="PF09990">
    <property type="entry name" value="DUF2231"/>
    <property type="match status" value="1"/>
</dbReference>
<keyword evidence="4" id="KW-0411">Iron-sulfur</keyword>
<reference evidence="10" key="1">
    <citation type="submission" date="2022-01" db="EMBL/GenBank/DDBJ databases">
        <title>Microbacterium eymi and Microbacterium rhizovicinus sp. nov., isolated from the rhizospheric soil of Elymus tsukushiensis, a plant native to the Dokdo Islands, Republic of Korea.</title>
        <authorList>
            <person name="Hwang Y.J."/>
        </authorList>
    </citation>
    <scope>NUCLEOTIDE SEQUENCE</scope>
    <source>
        <strain evidence="10">KUDC0405</strain>
    </source>
</reference>
<feature type="region of interest" description="Disordered" evidence="7">
    <location>
        <begin position="270"/>
        <end position="297"/>
    </location>
</feature>
<evidence type="ECO:0000313" key="11">
    <source>
        <dbReference type="Proteomes" id="UP001054811"/>
    </source>
</evidence>
<dbReference type="PROSITE" id="PS51296">
    <property type="entry name" value="RIESKE"/>
    <property type="match status" value="1"/>
</dbReference>
<gene>
    <name evidence="10" type="ORF">L2X98_25195</name>
</gene>
<dbReference type="PANTHER" id="PTHR21496:SF0">
    <property type="entry name" value="RIESKE DOMAIN-CONTAINING PROTEIN"/>
    <property type="match status" value="1"/>
</dbReference>
<accession>A0ABY5NM58</accession>
<dbReference type="InterPro" id="IPR019251">
    <property type="entry name" value="DUF2231_TM"/>
</dbReference>
<name>A0ABY5NM58_9MICO</name>
<sequence>MTNLNANAGRGVLVKRALRKLESARALDRLTLPLSGVVNRLIPTGKARDLLHGVPLGHPLHPLLVQLPLGAWLSAAALDRMPGAGRSATALVGLGTAAAVPAAATGILDWAKGHESQMRVGVVHWAANTVAVGCFAASFVARVRGRASTGRRLTLAGLGRQAVGGYLGGHLAYRLALGANHVEGVPHVLPEGWHDVGALDELSDRAMTRRVVDTVPVLLYRDGDRVQALTDRCSHLSGPLHEGALIEEGRRGMCVVCPWHGSTFALADGSVVHGPATSPQAETSHEDQRRSGRDLTR</sequence>
<dbReference type="SUPFAM" id="SSF50022">
    <property type="entry name" value="ISP domain"/>
    <property type="match status" value="1"/>
</dbReference>
<feature type="transmembrane region" description="Helical" evidence="8">
    <location>
        <begin position="123"/>
        <end position="143"/>
    </location>
</feature>
<feature type="transmembrane region" description="Helical" evidence="8">
    <location>
        <begin position="90"/>
        <end position="111"/>
    </location>
</feature>
<dbReference type="EMBL" id="CP091139">
    <property type="protein sequence ID" value="UUT36275.1"/>
    <property type="molecule type" value="Genomic_DNA"/>
</dbReference>
<evidence type="ECO:0000256" key="4">
    <source>
        <dbReference type="ARBA" id="ARBA00023014"/>
    </source>
</evidence>
<comment type="cofactor">
    <cofactor evidence="5">
        <name>[2Fe-2S] cluster</name>
        <dbReference type="ChEBI" id="CHEBI:190135"/>
    </cofactor>
</comment>
<comment type="similarity">
    <text evidence="6">Belongs to the bacterial ring-hydroxylating dioxygenase ferredoxin component family.</text>
</comment>
<feature type="compositionally biased region" description="Basic and acidic residues" evidence="7">
    <location>
        <begin position="283"/>
        <end position="297"/>
    </location>
</feature>
<protein>
    <submittedName>
        <fullName evidence="10">Rieske 2Fe-2S domain-containing protein</fullName>
    </submittedName>
</protein>
<dbReference type="RefSeq" id="WP_259612924.1">
    <property type="nucleotide sequence ID" value="NZ_CP091139.2"/>
</dbReference>
<keyword evidence="8" id="KW-0472">Membrane</keyword>
<evidence type="ECO:0000256" key="7">
    <source>
        <dbReference type="SAM" id="MobiDB-lite"/>
    </source>
</evidence>
<keyword evidence="8" id="KW-1133">Transmembrane helix</keyword>
<evidence type="ECO:0000313" key="10">
    <source>
        <dbReference type="EMBL" id="UUT36275.1"/>
    </source>
</evidence>
<keyword evidence="3" id="KW-0408">Iron</keyword>
<keyword evidence="2" id="KW-0479">Metal-binding</keyword>
<evidence type="ECO:0000256" key="6">
    <source>
        <dbReference type="ARBA" id="ARBA00038001"/>
    </source>
</evidence>
<dbReference type="Proteomes" id="UP001054811">
    <property type="component" value="Chromosome"/>
</dbReference>
<dbReference type="Gene3D" id="2.102.10.10">
    <property type="entry name" value="Rieske [2Fe-2S] iron-sulphur domain"/>
    <property type="match status" value="1"/>
</dbReference>
<evidence type="ECO:0000256" key="3">
    <source>
        <dbReference type="ARBA" id="ARBA00023004"/>
    </source>
</evidence>
<dbReference type="Pfam" id="PF00355">
    <property type="entry name" value="Rieske"/>
    <property type="match status" value="1"/>
</dbReference>
<organism evidence="10 11">
    <name type="scientific">Microbacterium elymi</name>
    <dbReference type="NCBI Taxonomy" id="2909587"/>
    <lineage>
        <taxon>Bacteria</taxon>
        <taxon>Bacillati</taxon>
        <taxon>Actinomycetota</taxon>
        <taxon>Actinomycetes</taxon>
        <taxon>Micrococcales</taxon>
        <taxon>Microbacteriaceae</taxon>
        <taxon>Microbacterium</taxon>
    </lineage>
</organism>
<dbReference type="InterPro" id="IPR017941">
    <property type="entry name" value="Rieske_2Fe-2S"/>
</dbReference>
<evidence type="ECO:0000256" key="1">
    <source>
        <dbReference type="ARBA" id="ARBA00022714"/>
    </source>
</evidence>
<proteinExistence type="inferred from homology"/>
<keyword evidence="8" id="KW-0812">Transmembrane</keyword>
<dbReference type="CDD" id="cd03467">
    <property type="entry name" value="Rieske"/>
    <property type="match status" value="1"/>
</dbReference>